<feature type="region of interest" description="Disordered" evidence="4">
    <location>
        <begin position="1"/>
        <end position="40"/>
    </location>
</feature>
<dbReference type="Proteomes" id="UP001212152">
    <property type="component" value="Unassembled WGS sequence"/>
</dbReference>
<reference evidence="5" key="1">
    <citation type="submission" date="2020-05" db="EMBL/GenBank/DDBJ databases">
        <title>Phylogenomic resolution of chytrid fungi.</title>
        <authorList>
            <person name="Stajich J.E."/>
            <person name="Amses K."/>
            <person name="Simmons R."/>
            <person name="Seto K."/>
            <person name="Myers J."/>
            <person name="Bonds A."/>
            <person name="Quandt C.A."/>
            <person name="Barry K."/>
            <person name="Liu P."/>
            <person name="Grigoriev I."/>
            <person name="Longcore J.E."/>
            <person name="James T.Y."/>
        </authorList>
    </citation>
    <scope>NUCLEOTIDE SEQUENCE</scope>
    <source>
        <strain evidence="5">JEL0379</strain>
    </source>
</reference>
<evidence type="ECO:0000313" key="5">
    <source>
        <dbReference type="EMBL" id="KAJ3168717.1"/>
    </source>
</evidence>
<dbReference type="Pfam" id="PF05456">
    <property type="entry name" value="eIF_4EBP"/>
    <property type="match status" value="1"/>
</dbReference>
<protein>
    <submittedName>
        <fullName evidence="5">Eukaryotic translation initiation factor 4E-binding protein 1</fullName>
    </submittedName>
</protein>
<name>A0AAD5TE37_9FUNG</name>
<comment type="caution">
    <text evidence="5">The sequence shown here is derived from an EMBL/GenBank/DDBJ whole genome shotgun (WGS) entry which is preliminary data.</text>
</comment>
<dbReference type="InterPro" id="IPR008606">
    <property type="entry name" value="EIF4EBP"/>
</dbReference>
<comment type="similarity">
    <text evidence="1">Belongs to the eIF4E-binding protein family.</text>
</comment>
<keyword evidence="3" id="KW-0652">Protein synthesis inhibitor</keyword>
<evidence type="ECO:0000256" key="2">
    <source>
        <dbReference type="ARBA" id="ARBA00022845"/>
    </source>
</evidence>
<feature type="compositionally biased region" description="Basic and acidic residues" evidence="4">
    <location>
        <begin position="95"/>
        <end position="107"/>
    </location>
</feature>
<accession>A0AAD5TE37</accession>
<dbReference type="GO" id="GO:0008190">
    <property type="term" value="F:eukaryotic initiation factor 4E binding"/>
    <property type="evidence" value="ECO:0007669"/>
    <property type="project" value="InterPro"/>
</dbReference>
<dbReference type="GO" id="GO:0005737">
    <property type="term" value="C:cytoplasm"/>
    <property type="evidence" value="ECO:0007669"/>
    <property type="project" value="TreeGrafter"/>
</dbReference>
<dbReference type="GO" id="GO:0003743">
    <property type="term" value="F:translation initiation factor activity"/>
    <property type="evidence" value="ECO:0007669"/>
    <property type="project" value="UniProtKB-KW"/>
</dbReference>
<gene>
    <name evidence="5" type="primary">EIF4EBP1</name>
    <name evidence="5" type="ORF">HDU87_000962</name>
</gene>
<evidence type="ECO:0000313" key="6">
    <source>
        <dbReference type="Proteomes" id="UP001212152"/>
    </source>
</evidence>
<organism evidence="5 6">
    <name type="scientific">Geranomyces variabilis</name>
    <dbReference type="NCBI Taxonomy" id="109894"/>
    <lineage>
        <taxon>Eukaryota</taxon>
        <taxon>Fungi</taxon>
        <taxon>Fungi incertae sedis</taxon>
        <taxon>Chytridiomycota</taxon>
        <taxon>Chytridiomycota incertae sedis</taxon>
        <taxon>Chytridiomycetes</taxon>
        <taxon>Spizellomycetales</taxon>
        <taxon>Powellomycetaceae</taxon>
        <taxon>Geranomyces</taxon>
    </lineage>
</organism>
<evidence type="ECO:0000256" key="1">
    <source>
        <dbReference type="ARBA" id="ARBA00005480"/>
    </source>
</evidence>
<keyword evidence="5" id="KW-0648">Protein biosynthesis</keyword>
<evidence type="ECO:0000256" key="3">
    <source>
        <dbReference type="ARBA" id="ARBA00023193"/>
    </source>
</evidence>
<sequence length="116" mass="12120">MASNGYLSPPASAPVAVRRANPGEKPPHDYGTTPGGTIFGTTPGGTRIIYTKDALLSLSRSPLANTPPRGLAYIPGVTKVAPPKNNVAAQKPGQPKKDPAASKKPDDKDDLFEMEI</sequence>
<dbReference type="PANTHER" id="PTHR12669:SF12">
    <property type="entry name" value="EUKARYOTIC TRANSLATION INITIATION FACTOR 4E-BINDING PROTEIN"/>
    <property type="match status" value="1"/>
</dbReference>
<evidence type="ECO:0000256" key="4">
    <source>
        <dbReference type="SAM" id="MobiDB-lite"/>
    </source>
</evidence>
<keyword evidence="2" id="KW-0810">Translation regulation</keyword>
<proteinExistence type="inferred from homology"/>
<feature type="region of interest" description="Disordered" evidence="4">
    <location>
        <begin position="77"/>
        <end position="116"/>
    </location>
</feature>
<dbReference type="GO" id="GO:0045947">
    <property type="term" value="P:negative regulation of translational initiation"/>
    <property type="evidence" value="ECO:0007669"/>
    <property type="project" value="InterPro"/>
</dbReference>
<keyword evidence="5" id="KW-0396">Initiation factor</keyword>
<keyword evidence="6" id="KW-1185">Reference proteome</keyword>
<feature type="compositionally biased region" description="Low complexity" evidence="4">
    <location>
        <begin position="8"/>
        <end position="20"/>
    </location>
</feature>
<dbReference type="PANTHER" id="PTHR12669">
    <property type="entry name" value="EUKARYOTIC TRANSLATION INITIATION FACTOR 4E-BINDING PROTEIN"/>
    <property type="match status" value="1"/>
</dbReference>
<dbReference type="EMBL" id="JADGJQ010000117">
    <property type="protein sequence ID" value="KAJ3168717.1"/>
    <property type="molecule type" value="Genomic_DNA"/>
</dbReference>
<dbReference type="AlphaFoldDB" id="A0AAD5TE37"/>